<dbReference type="KEGG" id="ima:PO878_02320"/>
<organism evidence="3 4">
    <name type="scientific">Iamia majanohamensis</name>
    <dbReference type="NCBI Taxonomy" id="467976"/>
    <lineage>
        <taxon>Bacteria</taxon>
        <taxon>Bacillati</taxon>
        <taxon>Actinomycetota</taxon>
        <taxon>Acidimicrobiia</taxon>
        <taxon>Acidimicrobiales</taxon>
        <taxon>Iamiaceae</taxon>
        <taxon>Iamia</taxon>
    </lineage>
</organism>
<protein>
    <submittedName>
        <fullName evidence="3">Uncharacterized protein</fullName>
    </submittedName>
</protein>
<evidence type="ECO:0000256" key="1">
    <source>
        <dbReference type="SAM" id="MobiDB-lite"/>
    </source>
</evidence>
<dbReference type="EMBL" id="CP116942">
    <property type="protein sequence ID" value="WCO67554.1"/>
    <property type="molecule type" value="Genomic_DNA"/>
</dbReference>
<dbReference type="AlphaFoldDB" id="A0AAF0BWK6"/>
<sequence length="207" mass="21225">MSTGTPDGPTDAAPLPAHRTDRGGWRSTSAQGLLLARWVAGEVAAARVDGFAWLAWVLGALGLAAMGLSIPVDPGWPLIALGALLVVVAVAVRLGLLLAVVVLRRLALPRRARHLRADAAAARGRLGDVLADAGVPVSLGEALGFTWALARGRRPHARALGDLGGLTRRLLEAAEIAHLRRRLAEAAGGPPPPADAGGDGPPEGTPR</sequence>
<dbReference type="RefSeq" id="WP_272737075.1">
    <property type="nucleotide sequence ID" value="NZ_CP116942.1"/>
</dbReference>
<evidence type="ECO:0000313" key="4">
    <source>
        <dbReference type="Proteomes" id="UP001216390"/>
    </source>
</evidence>
<name>A0AAF0BWK6_9ACTN</name>
<feature type="transmembrane region" description="Helical" evidence="2">
    <location>
        <begin position="51"/>
        <end position="72"/>
    </location>
</feature>
<accession>A0AAF0BWK6</accession>
<keyword evidence="2" id="KW-1133">Transmembrane helix</keyword>
<feature type="transmembrane region" description="Helical" evidence="2">
    <location>
        <begin position="78"/>
        <end position="103"/>
    </location>
</feature>
<evidence type="ECO:0000313" key="3">
    <source>
        <dbReference type="EMBL" id="WCO67554.1"/>
    </source>
</evidence>
<gene>
    <name evidence="3" type="ORF">PO878_02320</name>
</gene>
<feature type="region of interest" description="Disordered" evidence="1">
    <location>
        <begin position="1"/>
        <end position="25"/>
    </location>
</feature>
<feature type="region of interest" description="Disordered" evidence="1">
    <location>
        <begin position="184"/>
        <end position="207"/>
    </location>
</feature>
<reference evidence="3" key="1">
    <citation type="submission" date="2023-01" db="EMBL/GenBank/DDBJ databases">
        <title>The diversity of Class Acidimicrobiia in South China Sea sediment environments and the proposal of Iamia marina sp. nov., a novel species of the genus Iamia.</title>
        <authorList>
            <person name="He Y."/>
            <person name="Tian X."/>
        </authorList>
    </citation>
    <scope>NUCLEOTIDE SEQUENCE</scope>
    <source>
        <strain evidence="3">DSM 19957</strain>
    </source>
</reference>
<keyword evidence="2" id="KW-0812">Transmembrane</keyword>
<keyword evidence="2" id="KW-0472">Membrane</keyword>
<dbReference type="Proteomes" id="UP001216390">
    <property type="component" value="Chromosome"/>
</dbReference>
<evidence type="ECO:0000256" key="2">
    <source>
        <dbReference type="SAM" id="Phobius"/>
    </source>
</evidence>
<keyword evidence="4" id="KW-1185">Reference proteome</keyword>
<proteinExistence type="predicted"/>